<evidence type="ECO:0000313" key="2">
    <source>
        <dbReference type="EMBL" id="KAA6364298.1"/>
    </source>
</evidence>
<sequence>MSQEVRISGLVVIINISPIAFNESTFAVLDNSKLIHYKDESQTKTIKEITFDHIKDVIENVEDQTITLVLKKHQHKIKPVDQLDKWLKELQNVKKTKKNPQNKEFYLLFPKTKTSQLKHTQSFQDQRSPSQKQTRPSLQTQSSTLKVEQPLKKSQLSQSQSQPSTLRSQSQPLGKITRNFNTEKQLNRHSSSIHEEYSAALIQKIWRGFYVRKVWAPKYQKAVVQIHAIRVIHILTVSPPS</sequence>
<evidence type="ECO:0000256" key="1">
    <source>
        <dbReference type="SAM" id="MobiDB-lite"/>
    </source>
</evidence>
<dbReference type="SUPFAM" id="SSF50729">
    <property type="entry name" value="PH domain-like"/>
    <property type="match status" value="1"/>
</dbReference>
<accession>A0A5J4U1Q9</accession>
<gene>
    <name evidence="2" type="ORF">EZS28_040175</name>
</gene>
<feature type="compositionally biased region" description="Polar residues" evidence="1">
    <location>
        <begin position="118"/>
        <end position="146"/>
    </location>
</feature>
<comment type="caution">
    <text evidence="2">The sequence shown here is derived from an EMBL/GenBank/DDBJ whole genome shotgun (WGS) entry which is preliminary data.</text>
</comment>
<dbReference type="AlphaFoldDB" id="A0A5J4U1Q9"/>
<evidence type="ECO:0000313" key="3">
    <source>
        <dbReference type="Proteomes" id="UP000324800"/>
    </source>
</evidence>
<evidence type="ECO:0008006" key="4">
    <source>
        <dbReference type="Google" id="ProtNLM"/>
    </source>
</evidence>
<feature type="non-terminal residue" evidence="2">
    <location>
        <position position="241"/>
    </location>
</feature>
<reference evidence="2 3" key="1">
    <citation type="submission" date="2019-03" db="EMBL/GenBank/DDBJ databases">
        <title>Single cell metagenomics reveals metabolic interactions within the superorganism composed of flagellate Streblomastix strix and complex community of Bacteroidetes bacteria on its surface.</title>
        <authorList>
            <person name="Treitli S.C."/>
            <person name="Kolisko M."/>
            <person name="Husnik F."/>
            <person name="Keeling P."/>
            <person name="Hampl V."/>
        </authorList>
    </citation>
    <scope>NUCLEOTIDE SEQUENCE [LARGE SCALE GENOMIC DNA]</scope>
    <source>
        <strain evidence="2">ST1C</strain>
    </source>
</reference>
<organism evidence="2 3">
    <name type="scientific">Streblomastix strix</name>
    <dbReference type="NCBI Taxonomy" id="222440"/>
    <lineage>
        <taxon>Eukaryota</taxon>
        <taxon>Metamonada</taxon>
        <taxon>Preaxostyla</taxon>
        <taxon>Oxymonadida</taxon>
        <taxon>Streblomastigidae</taxon>
        <taxon>Streblomastix</taxon>
    </lineage>
</organism>
<dbReference type="Proteomes" id="UP000324800">
    <property type="component" value="Unassembled WGS sequence"/>
</dbReference>
<dbReference type="PROSITE" id="PS50096">
    <property type="entry name" value="IQ"/>
    <property type="match status" value="1"/>
</dbReference>
<feature type="compositionally biased region" description="Low complexity" evidence="1">
    <location>
        <begin position="152"/>
        <end position="173"/>
    </location>
</feature>
<dbReference type="EMBL" id="SNRW01021846">
    <property type="protein sequence ID" value="KAA6364298.1"/>
    <property type="molecule type" value="Genomic_DNA"/>
</dbReference>
<feature type="region of interest" description="Disordered" evidence="1">
    <location>
        <begin position="118"/>
        <end position="175"/>
    </location>
</feature>
<proteinExistence type="predicted"/>
<protein>
    <recommendedName>
        <fullName evidence="4">PH domain-containing protein</fullName>
    </recommendedName>
</protein>
<name>A0A5J4U1Q9_9EUKA</name>